<sequence>MQTFRETVVLHFQVPWSMLFTAILWVCRKIEMTISNVRLSLAVNILEYALSFAKDIRHLMTITVYDTLITDCVKFLKEGWILEVRHVLRKGNMCVDHLANLAQDIAVGVVLLGSPPASIYLFILADACGRGIVGT</sequence>
<proteinExistence type="predicted"/>
<evidence type="ECO:0000256" key="1">
    <source>
        <dbReference type="SAM" id="Phobius"/>
    </source>
</evidence>
<protein>
    <recommendedName>
        <fullName evidence="4">RNase H type-1 domain-containing protein</fullName>
    </recommendedName>
</protein>
<accession>A0A7J8MGP7</accession>
<name>A0A7J8MGP7_9ROSI</name>
<evidence type="ECO:0000313" key="2">
    <source>
        <dbReference type="EMBL" id="MBA0563823.1"/>
    </source>
</evidence>
<evidence type="ECO:0008006" key="4">
    <source>
        <dbReference type="Google" id="ProtNLM"/>
    </source>
</evidence>
<dbReference type="PANTHER" id="PTHR34023:SF4">
    <property type="entry name" value="RNASE H TYPE-1 DOMAIN-CONTAINING PROTEIN"/>
    <property type="match status" value="1"/>
</dbReference>
<organism evidence="2 3">
    <name type="scientific">Gossypium lobatum</name>
    <dbReference type="NCBI Taxonomy" id="34289"/>
    <lineage>
        <taxon>Eukaryota</taxon>
        <taxon>Viridiplantae</taxon>
        <taxon>Streptophyta</taxon>
        <taxon>Embryophyta</taxon>
        <taxon>Tracheophyta</taxon>
        <taxon>Spermatophyta</taxon>
        <taxon>Magnoliopsida</taxon>
        <taxon>eudicotyledons</taxon>
        <taxon>Gunneridae</taxon>
        <taxon>Pentapetalae</taxon>
        <taxon>rosids</taxon>
        <taxon>malvids</taxon>
        <taxon>Malvales</taxon>
        <taxon>Malvaceae</taxon>
        <taxon>Malvoideae</taxon>
        <taxon>Gossypium</taxon>
    </lineage>
</organism>
<gene>
    <name evidence="2" type="ORF">Golob_008785</name>
</gene>
<dbReference type="AlphaFoldDB" id="A0A7J8MGP7"/>
<keyword evidence="1" id="KW-0472">Membrane</keyword>
<comment type="caution">
    <text evidence="2">The sequence shown here is derived from an EMBL/GenBank/DDBJ whole genome shotgun (WGS) entry which is preliminary data.</text>
</comment>
<feature type="transmembrane region" description="Helical" evidence="1">
    <location>
        <begin position="7"/>
        <end position="26"/>
    </location>
</feature>
<keyword evidence="3" id="KW-1185">Reference proteome</keyword>
<evidence type="ECO:0000313" key="3">
    <source>
        <dbReference type="Proteomes" id="UP000593572"/>
    </source>
</evidence>
<keyword evidence="1" id="KW-0812">Transmembrane</keyword>
<keyword evidence="1" id="KW-1133">Transmembrane helix</keyword>
<dbReference type="PANTHER" id="PTHR34023">
    <property type="entry name" value="RNASE H DOMAIN-CONTAINING PROTEIN"/>
    <property type="match status" value="1"/>
</dbReference>
<dbReference type="Proteomes" id="UP000593572">
    <property type="component" value="Unassembled WGS sequence"/>
</dbReference>
<reference evidence="2 3" key="1">
    <citation type="journal article" date="2019" name="Genome Biol. Evol.">
        <title>Insights into the evolution of the New World diploid cottons (Gossypium, subgenus Houzingenia) based on genome sequencing.</title>
        <authorList>
            <person name="Grover C.E."/>
            <person name="Arick M.A. 2nd"/>
            <person name="Thrash A."/>
            <person name="Conover J.L."/>
            <person name="Sanders W.S."/>
            <person name="Peterson D.G."/>
            <person name="Frelichowski J.E."/>
            <person name="Scheffler J.A."/>
            <person name="Scheffler B.E."/>
            <person name="Wendel J.F."/>
        </authorList>
    </citation>
    <scope>NUCLEOTIDE SEQUENCE [LARGE SCALE GENOMIC DNA]</scope>
    <source>
        <strain evidence="2">157</strain>
        <tissue evidence="2">Leaf</tissue>
    </source>
</reference>
<dbReference type="EMBL" id="JABEZX010000008">
    <property type="protein sequence ID" value="MBA0563823.1"/>
    <property type="molecule type" value="Genomic_DNA"/>
</dbReference>